<evidence type="ECO:0000256" key="5">
    <source>
        <dbReference type="ARBA" id="ARBA00022527"/>
    </source>
</evidence>
<comment type="catalytic activity">
    <reaction evidence="12 14">
        <text>L-threonyl-[protein] + ATP = O-phospho-L-threonyl-[protein] + ADP + H(+)</text>
        <dbReference type="Rhea" id="RHEA:46608"/>
        <dbReference type="Rhea" id="RHEA-COMP:11060"/>
        <dbReference type="Rhea" id="RHEA-COMP:11605"/>
        <dbReference type="ChEBI" id="CHEBI:15378"/>
        <dbReference type="ChEBI" id="CHEBI:30013"/>
        <dbReference type="ChEBI" id="CHEBI:30616"/>
        <dbReference type="ChEBI" id="CHEBI:61977"/>
        <dbReference type="ChEBI" id="CHEBI:456216"/>
        <dbReference type="EC" id="2.7.11.1"/>
    </reaction>
</comment>
<comment type="subcellular location">
    <subcellularLocation>
        <location evidence="14">Chromosome</location>
        <location evidence="14">Telomere</location>
    </subcellularLocation>
    <subcellularLocation>
        <location evidence="1 14">Nucleus</location>
    </subcellularLocation>
</comment>
<dbReference type="InterPro" id="IPR036940">
    <property type="entry name" value="PI3/4_kinase_cat_sf"/>
</dbReference>
<dbReference type="OrthoDB" id="381190at2759"/>
<dbReference type="InterPro" id="IPR003152">
    <property type="entry name" value="FATC_dom"/>
</dbReference>
<evidence type="ECO:0000256" key="1">
    <source>
        <dbReference type="ARBA" id="ARBA00004123"/>
    </source>
</evidence>
<keyword evidence="8 14" id="KW-0227">DNA damage</keyword>
<comment type="function">
    <text evidence="14">Serine/threonine protein kinase which activates checkpoint signaling upon genotoxic stresses such as ionizing radiation (IR), ultraviolet light (UV), or DNA replication stalling, thereby acting as a DNA damage sensor. Recognizes the substrate consensus sequence [ST]-Q. Phosphorylates histone H2A to form H2AS128ph (gamma-H2A) at sites of DNA damage, involved in the regulation of DNA damage response mechanism. Required for the control of telomere length and genome stability.</text>
</comment>
<dbReference type="CDD" id="cd05171">
    <property type="entry name" value="PIKKc_ATM"/>
    <property type="match status" value="1"/>
</dbReference>
<evidence type="ECO:0000256" key="3">
    <source>
        <dbReference type="ARBA" id="ARBA00012513"/>
    </source>
</evidence>
<keyword evidence="6 14" id="KW-0808">Transferase</keyword>
<feature type="domain" description="FATC" evidence="18">
    <location>
        <begin position="3035"/>
        <end position="3067"/>
    </location>
</feature>
<evidence type="ECO:0000256" key="2">
    <source>
        <dbReference type="ARBA" id="ARBA00010769"/>
    </source>
</evidence>
<evidence type="ECO:0000256" key="15">
    <source>
        <dbReference type="SAM" id="MobiDB-lite"/>
    </source>
</evidence>
<dbReference type="Gene3D" id="1.10.1070.11">
    <property type="entry name" value="Phosphatidylinositol 3-/4-kinase, catalytic domain"/>
    <property type="match status" value="1"/>
</dbReference>
<evidence type="ECO:0000256" key="10">
    <source>
        <dbReference type="ARBA" id="ARBA00022840"/>
    </source>
</evidence>
<keyword evidence="14" id="KW-0779">Telomere</keyword>
<dbReference type="PROSITE" id="PS50290">
    <property type="entry name" value="PI3_4_KINASE_3"/>
    <property type="match status" value="1"/>
</dbReference>
<feature type="region of interest" description="Disordered" evidence="15">
    <location>
        <begin position="178"/>
        <end position="205"/>
    </location>
</feature>
<evidence type="ECO:0000256" key="7">
    <source>
        <dbReference type="ARBA" id="ARBA00022741"/>
    </source>
</evidence>
<dbReference type="Proteomes" id="UP000249723">
    <property type="component" value="Unassembled WGS sequence"/>
</dbReference>
<proteinExistence type="inferred from homology"/>
<evidence type="ECO:0000259" key="17">
    <source>
        <dbReference type="PROSITE" id="PS51189"/>
    </source>
</evidence>
<dbReference type="STRING" id="289078.A0A2X0M9A2"/>
<keyword evidence="14" id="KW-0158">Chromosome</keyword>
<gene>
    <name evidence="19" type="ORF">BZ3500_MVSOF-1268-A1-R1_CHR2-2G05051</name>
</gene>
<evidence type="ECO:0000259" key="16">
    <source>
        <dbReference type="PROSITE" id="PS50290"/>
    </source>
</evidence>
<dbReference type="Gene3D" id="3.30.1010.10">
    <property type="entry name" value="Phosphatidylinositol 3-kinase Catalytic Subunit, Chain A, domain 4"/>
    <property type="match status" value="1"/>
</dbReference>
<dbReference type="GO" id="GO:0004674">
    <property type="term" value="F:protein serine/threonine kinase activity"/>
    <property type="evidence" value="ECO:0007669"/>
    <property type="project" value="UniProtKB-KW"/>
</dbReference>
<keyword evidence="5 14" id="KW-0723">Serine/threonine-protein kinase</keyword>
<protein>
    <recommendedName>
        <fullName evidence="4 14">Serine/threonine-protein kinase Tel1</fullName>
        <ecNumber evidence="3 14">2.7.11.1</ecNumber>
    </recommendedName>
</protein>
<dbReference type="GO" id="GO:0035556">
    <property type="term" value="P:intracellular signal transduction"/>
    <property type="evidence" value="ECO:0007669"/>
    <property type="project" value="UniProtKB-ARBA"/>
</dbReference>
<dbReference type="SMART" id="SM01342">
    <property type="entry name" value="TAN"/>
    <property type="match status" value="1"/>
</dbReference>
<dbReference type="PANTHER" id="PTHR37079">
    <property type="entry name" value="SERINE/THREONINE-PROTEIN KINASE ATM"/>
    <property type="match status" value="1"/>
</dbReference>
<evidence type="ECO:0000313" key="20">
    <source>
        <dbReference type="Proteomes" id="UP000249723"/>
    </source>
</evidence>
<sequence>MSTREWNNILTLIESDKIKDRVEGVSLVRGYLGSRTNFNALDAHPNHSWTDSLQSLFGLVIKERNIVVVKPTSVGEKRLEDAAMLVAWFADKVSTKLPKKGVKSLLEHLTQMIASVPQGQQQSFMLAYSKALRLLLGNQAHVEHLGKEKWAEVVMICFSVVLGDKVRPGQKLTDEAAIGATGDGFDDDGEESDDHLQGSSHVRHRRRGIGGGRMVVDVNDYDDDDDTGSSVPTSTRKAATALEIELVGCIETLFRSRSAPFLLHAQVIFVKFARLFRQYPHETTAHESALIALNRAFAELDLNDQLMMGRLGVKLWSPVLSLWATKNNTVKEQVVMALRKLLPFVLRGDRGSHQSRVTALYESVLTEPTIRTRELFRLNVDHLRLVVGGPSLDTSSPARPFEARTIQLGHGFTDKDANAWAVLELGADALAKIFDVDAAGSDQPVATPCRNGKRRRVEEPLSCLIDSLEDAREPSAALAFRAQLAMFFIEQHPGLLNAYMHRRMVTALGSLVSHKDGDVRTWAILALAAAAAIDAPIEQMPAHASPVKRKSAAPTLWDPVWSLAIRNLSSADVGRGSAHLCNTLLAYDRVARMLVSTTLESFSKDLDVIGPRFPSDAVCAFLRWCLALSTTDTRLYRLRLPERVLTWLVTAWKPFDGFSRGHTFGQSRLRSDPFSLSALVSLIARLCDIGEFPSLDSEVVIPDCAIASMVIDHCETAVIRDFIGAKVAISTEESTKRRVQIPSDVSASCDGGVVLDVQELRTERRISSWLQKSMAHIQTETEQGSNQFWDSLDFDLTRRYLEFASFALNVESLFSLSKSIAPNRATVRSSTRILEHLAPSLGNAKWRPHERSLLLTALDGLFIPLDEDPSIEYRVLLDPGPASGIASHLTPFRSAESLLIDFTSFDSRFLRHMWSNEMVRVALGEIASVFHILVTGIVTFTEGSSSQATQHSTQALSATQASQRLRGIAQSQREDDFGEVRIAKQAKAILGPSSASRFGRACMRGCIKGLVSAEMAMTGSAGSVRVNSLIEAIVNAPGEDAITIAEQVLNAVRVGAIDLSLSHAERVLQYLGEELLPNYQFARDERFALLGLKFLECTATTWVLAEDGDAAEAFGSRARMLCSWYTANLYRQVLSSWRVRLRFLAFLDLYLSLDRTQLLWDQGGYAKRSGDGLAILPTAIIPSLLADEDFRVRFRAATSAPALFTFMRENGLADDPLFADIRSTLEINMAETERVLTQILSQANIMIVAASRRRAPYPLFLQQASEAPNLLPPIVATLAGAAKKMGLGGLRDLYQLYARYNVYMLDKQGRLGNVGSLAYSVAGYPSLREARKADYQQIAGLLLVLPDGAEPFDTLCDVLQKPRGEVVLDCFPQTIALLALRYAVQQIPPDNRNPVGAMDGAMALIRALARETGAEDDHQVEKFVMSVSDEIVAQILAEMYEPVWTQDLVDHVLRPVDKNLCATFKQLVGLLDTEIQLVEAPPPHYQFVDIVTTTRWFEKQCHCFTRQASMFLVVHNLLARVHRAPFVDLQQALLISLALALAFGRRAARDPQILDAVINALVDLLTRPELLSAVSKIIGWCLSQWIENAKSVKSAGSALSAVATRTAHACHQIRNSGTATDEALEDCDILSTLLLRVLEALSEHHAAGANEACLLWPTHLAEVDRMSLEAIGAVLCHSTTTISKFSIAQALADRPDFSTCPERGQILWRLLRSFKPAHVPTMADCAALADLLFQCSGEADAPGLDKIAPADCAEVGLHDEPILNDAGVRSRILSEVMRTTQADGTSSVELAILSIGVARALLSVPSSSELVSAVKSSSHADSLVATLSDSAVTQPHRSRAVDARHLAELDTDMWLHAAHDFEPWIKEFSTLLADIRGIDEAFYGQLAPLLSVDADFAAQILPSLMLSVLIQSIQHGDGKPREQLSVYLKHVLSDRTTDERCVSLVVTAAVFLRRHPRPDLGPLSLARFDRWLEVPWILLAESAARTGQHFNALLLLELAHEYDQLFQRRDTRLDSRGQSLLYAIYSEIDEPDGFYGRQSEDVVVALERRYRHENRWREAFALQGAIYEANAGHGSSVSRGVLDSLASFGFNRLTLCLWQPQASDGTPASTADPSTTLSYELAWKTDTWDLPVDRKLTSTSQAALFSTLRSVHTGHDDKVVNSTATSSLEREVGKLSCVTLDQPQPNLEAISTILALREVKAASFLQSADRLGPGRAQELACLPSTFSLHNAEKVLSTRISLLRAMRKMEEANSVGDEFRSNLWREVTQAERACLLKLSAVSRTSGHLQASLNAVTVASRLVESKRKTETVDQELAMVLWALGEHSTAISLLESVSNHRPAKVAIIRATLARWTMEARLKSSREILDDLFKPAINLLDESYLVTEKAQVYHAFANFADRQYQEMLLATKDRRHRFSLFEQSKNHEFEHIDRQLNGGGGSSGPSSAVLRNARKTGEQTLSEDKHQLEEDLKATADMHRLALDNYAKSLAGSDEFDDGVLRFCALWLPCDNDVELNRFITPLLKLIPSHKFVFLVHQLSARLVHSTTEVSSFGSNISSLVLRLCIDHPFHCLYAVNTLRDLRASQAPMASGRSRRGSAVSSDQSSFSSRAQAAEDVFDKVRRLPHTRAKADAIATVCDAYREWADFPLRDSSTYWVNSATSGGRVKPGHLPISKSCRILTKVVDLPIPVTTFPLAVDPTCRYDPGTFPTIQRYSPTFTTAGGINLPKIVKCIGSDGKEFTQLLKGNDDIRQDAVMEQVFALCNNILKRDEATRRRKLLIRTYKVVPLQNATGLIEFVANTELLKTKLEQYYDRLRQKRDPGMITPREGSNELATVRGKAYMRCAAPPEINDQLAAKFREVLPRIPPMMRHVFLEHHKVPSLWFEYRLNYSRSVATTSIIGYIVGLGDRHCSNLLMDKVRGEIVTIDLGIAFDQGKRLPIPETVPFRLTQNIVDGLGMSGVDGVFRRCSEETLRVLRLQSNVLLTVLEVLKHDPLQRWAVSAEVAKHIQQSDEIDGALLESLPDDADRALAVVAQKLDDRLSVAYTVNELIQEATDPANLSRIFQGWQPFL</sequence>
<dbReference type="InterPro" id="IPR011009">
    <property type="entry name" value="Kinase-like_dom_sf"/>
</dbReference>
<evidence type="ECO:0000256" key="11">
    <source>
        <dbReference type="ARBA" id="ARBA00023242"/>
    </source>
</evidence>
<dbReference type="PANTHER" id="PTHR37079:SF4">
    <property type="entry name" value="SERINE_THREONINE-PROTEIN KINASE ATM"/>
    <property type="match status" value="1"/>
</dbReference>
<dbReference type="GO" id="GO:0006281">
    <property type="term" value="P:DNA repair"/>
    <property type="evidence" value="ECO:0007669"/>
    <property type="project" value="InterPro"/>
</dbReference>
<dbReference type="InterPro" id="IPR044107">
    <property type="entry name" value="PIKKc_ATM"/>
</dbReference>
<dbReference type="GO" id="GO:0000781">
    <property type="term" value="C:chromosome, telomeric region"/>
    <property type="evidence" value="ECO:0007669"/>
    <property type="project" value="UniProtKB-SubCell"/>
</dbReference>
<dbReference type="PROSITE" id="PS51190">
    <property type="entry name" value="FATC"/>
    <property type="match status" value="1"/>
</dbReference>
<keyword evidence="20" id="KW-1185">Reference proteome</keyword>
<reference evidence="20" key="1">
    <citation type="submission" date="2016-10" db="EMBL/GenBank/DDBJ databases">
        <authorList>
            <person name="Jeantristanb JTB J.-T."/>
            <person name="Ricardo R."/>
        </authorList>
    </citation>
    <scope>NUCLEOTIDE SEQUENCE [LARGE SCALE GENOMIC DNA]</scope>
</reference>
<dbReference type="PROSITE" id="PS51189">
    <property type="entry name" value="FAT"/>
    <property type="match status" value="1"/>
</dbReference>
<evidence type="ECO:0000256" key="12">
    <source>
        <dbReference type="ARBA" id="ARBA00047899"/>
    </source>
</evidence>
<dbReference type="InterPro" id="IPR000403">
    <property type="entry name" value="PI3/4_kinase_cat_dom"/>
</dbReference>
<evidence type="ECO:0000259" key="18">
    <source>
        <dbReference type="PROSITE" id="PS51190"/>
    </source>
</evidence>
<keyword evidence="11 14" id="KW-0539">Nucleus</keyword>
<evidence type="ECO:0000313" key="19">
    <source>
        <dbReference type="EMBL" id="SCZ87585.1"/>
    </source>
</evidence>
<evidence type="ECO:0000256" key="6">
    <source>
        <dbReference type="ARBA" id="ARBA00022679"/>
    </source>
</evidence>
<dbReference type="SUPFAM" id="SSF56112">
    <property type="entry name" value="Protein kinase-like (PK-like)"/>
    <property type="match status" value="1"/>
</dbReference>
<keyword evidence="14" id="KW-0156">Chromatin regulator</keyword>
<dbReference type="Pfam" id="PF11640">
    <property type="entry name" value="TAN"/>
    <property type="match status" value="1"/>
</dbReference>
<keyword evidence="7 14" id="KW-0547">Nucleotide-binding</keyword>
<evidence type="ECO:0000256" key="4">
    <source>
        <dbReference type="ARBA" id="ARBA00014619"/>
    </source>
</evidence>
<organism evidence="19 20">
    <name type="scientific">Microbotryum saponariae</name>
    <dbReference type="NCBI Taxonomy" id="289078"/>
    <lineage>
        <taxon>Eukaryota</taxon>
        <taxon>Fungi</taxon>
        <taxon>Dikarya</taxon>
        <taxon>Basidiomycota</taxon>
        <taxon>Pucciniomycotina</taxon>
        <taxon>Microbotryomycetes</taxon>
        <taxon>Microbotryales</taxon>
        <taxon>Microbotryaceae</taxon>
        <taxon>Microbotryum</taxon>
    </lineage>
</organism>
<dbReference type="Pfam" id="PF00454">
    <property type="entry name" value="PI3_PI4_kinase"/>
    <property type="match status" value="1"/>
</dbReference>
<dbReference type="GO" id="GO:0005524">
    <property type="term" value="F:ATP binding"/>
    <property type="evidence" value="ECO:0007669"/>
    <property type="project" value="UniProtKB-KW"/>
</dbReference>
<feature type="compositionally biased region" description="Acidic residues" evidence="15">
    <location>
        <begin position="184"/>
        <end position="193"/>
    </location>
</feature>
<dbReference type="PROSITE" id="PS00916">
    <property type="entry name" value="PI3_4_KINASE_2"/>
    <property type="match status" value="1"/>
</dbReference>
<dbReference type="InterPro" id="IPR014009">
    <property type="entry name" value="PIK_FAT"/>
</dbReference>
<dbReference type="EC" id="2.7.11.1" evidence="3 14"/>
<keyword evidence="9 14" id="KW-0418">Kinase</keyword>
<dbReference type="GO" id="GO:0106310">
    <property type="term" value="F:protein serine kinase activity"/>
    <property type="evidence" value="ECO:0007669"/>
    <property type="project" value="RHEA"/>
</dbReference>
<dbReference type="EMBL" id="FMWP01000010">
    <property type="protein sequence ID" value="SCZ87585.1"/>
    <property type="molecule type" value="Genomic_DNA"/>
</dbReference>
<dbReference type="GO" id="GO:0005634">
    <property type="term" value="C:nucleus"/>
    <property type="evidence" value="ECO:0007669"/>
    <property type="project" value="UniProtKB-SubCell"/>
</dbReference>
<accession>A0A2X0M9A2</accession>
<comment type="catalytic activity">
    <reaction evidence="13">
        <text>L-seryl-[protein] + ATP = O-phospho-L-seryl-[protein] + ADP + H(+)</text>
        <dbReference type="Rhea" id="RHEA:17989"/>
        <dbReference type="Rhea" id="RHEA-COMP:9863"/>
        <dbReference type="Rhea" id="RHEA-COMP:11604"/>
        <dbReference type="ChEBI" id="CHEBI:15378"/>
        <dbReference type="ChEBI" id="CHEBI:29999"/>
        <dbReference type="ChEBI" id="CHEBI:30616"/>
        <dbReference type="ChEBI" id="CHEBI:83421"/>
        <dbReference type="ChEBI" id="CHEBI:456216"/>
        <dbReference type="EC" id="2.7.11.1"/>
    </reaction>
</comment>
<evidence type="ECO:0000256" key="14">
    <source>
        <dbReference type="RuleBase" id="RU365027"/>
    </source>
</evidence>
<feature type="domain" description="PI3K/PI4K catalytic" evidence="16">
    <location>
        <begin position="2710"/>
        <end position="3040"/>
    </location>
</feature>
<dbReference type="InterPro" id="IPR021668">
    <property type="entry name" value="TAN"/>
</dbReference>
<comment type="similarity">
    <text evidence="2 14">Belongs to the PI3/PI4-kinase family. ATM subfamily.</text>
</comment>
<dbReference type="InterPro" id="IPR038980">
    <property type="entry name" value="ATM_plant"/>
</dbReference>
<dbReference type="Pfam" id="PF02260">
    <property type="entry name" value="FATC"/>
    <property type="match status" value="1"/>
</dbReference>
<evidence type="ECO:0000256" key="8">
    <source>
        <dbReference type="ARBA" id="ARBA00022763"/>
    </source>
</evidence>
<evidence type="ECO:0000256" key="9">
    <source>
        <dbReference type="ARBA" id="ARBA00022777"/>
    </source>
</evidence>
<dbReference type="PROSITE" id="PS00915">
    <property type="entry name" value="PI3_4_KINASE_1"/>
    <property type="match status" value="1"/>
</dbReference>
<keyword evidence="10 14" id="KW-0067">ATP-binding</keyword>
<dbReference type="SMART" id="SM00146">
    <property type="entry name" value="PI3Kc"/>
    <property type="match status" value="1"/>
</dbReference>
<dbReference type="SMART" id="SM01343">
    <property type="entry name" value="FATC"/>
    <property type="match status" value="1"/>
</dbReference>
<name>A0A2X0M9A2_9BASI</name>
<feature type="domain" description="FAT" evidence="17">
    <location>
        <begin position="1978"/>
        <end position="2578"/>
    </location>
</feature>
<dbReference type="InterPro" id="IPR018936">
    <property type="entry name" value="PI3/4_kinase_CS"/>
</dbReference>
<dbReference type="GO" id="GO:0006325">
    <property type="term" value="P:chromatin organization"/>
    <property type="evidence" value="ECO:0007669"/>
    <property type="project" value="UniProtKB-KW"/>
</dbReference>
<evidence type="ECO:0000256" key="13">
    <source>
        <dbReference type="ARBA" id="ARBA00048679"/>
    </source>
</evidence>